<dbReference type="EMBL" id="UINC01033442">
    <property type="protein sequence ID" value="SVB22745.1"/>
    <property type="molecule type" value="Genomic_DNA"/>
</dbReference>
<dbReference type="AlphaFoldDB" id="A0A382C9F7"/>
<proteinExistence type="predicted"/>
<organism evidence="1">
    <name type="scientific">marine metagenome</name>
    <dbReference type="NCBI Taxonomy" id="408172"/>
    <lineage>
        <taxon>unclassified sequences</taxon>
        <taxon>metagenomes</taxon>
        <taxon>ecological metagenomes</taxon>
    </lineage>
</organism>
<evidence type="ECO:0000313" key="1">
    <source>
        <dbReference type="EMBL" id="SVB22745.1"/>
    </source>
</evidence>
<sequence length="57" mass="5909">MADFDRNMDQQVAAGTIQCCDCISGDTHTLLDRDDRAAGVVSTPDLLVDGGVPIGAS</sequence>
<accession>A0A382C9F7</accession>
<reference evidence="1" key="1">
    <citation type="submission" date="2018-05" db="EMBL/GenBank/DDBJ databases">
        <authorList>
            <person name="Lanie J.A."/>
            <person name="Ng W.-L."/>
            <person name="Kazmierczak K.M."/>
            <person name="Andrzejewski T.M."/>
            <person name="Davidsen T.M."/>
            <person name="Wayne K.J."/>
            <person name="Tettelin H."/>
            <person name="Glass J.I."/>
            <person name="Rusch D."/>
            <person name="Podicherti R."/>
            <person name="Tsui H.-C.T."/>
            <person name="Winkler M.E."/>
        </authorList>
    </citation>
    <scope>NUCLEOTIDE SEQUENCE</scope>
</reference>
<gene>
    <name evidence="1" type="ORF">METZ01_LOCUS175599</name>
</gene>
<protein>
    <submittedName>
        <fullName evidence="1">Uncharacterized protein</fullName>
    </submittedName>
</protein>
<name>A0A382C9F7_9ZZZZ</name>